<protein>
    <submittedName>
        <fullName evidence="13">MFS transporter, sugar porter (SP) family</fullName>
    </submittedName>
</protein>
<proteinExistence type="inferred from homology"/>
<gene>
    <name evidence="13" type="ORF">SAMN05660642_01395</name>
</gene>
<feature type="transmembrane region" description="Helical" evidence="11">
    <location>
        <begin position="381"/>
        <end position="400"/>
    </location>
</feature>
<evidence type="ECO:0000313" key="13">
    <source>
        <dbReference type="EMBL" id="SDM03068.1"/>
    </source>
</evidence>
<dbReference type="InterPro" id="IPR020846">
    <property type="entry name" value="MFS_dom"/>
</dbReference>
<keyword evidence="5" id="KW-0762">Sugar transport</keyword>
<evidence type="ECO:0000313" key="14">
    <source>
        <dbReference type="Proteomes" id="UP000198680"/>
    </source>
</evidence>
<evidence type="ECO:0000256" key="2">
    <source>
        <dbReference type="ARBA" id="ARBA00010992"/>
    </source>
</evidence>
<evidence type="ECO:0000256" key="6">
    <source>
        <dbReference type="ARBA" id="ARBA00022692"/>
    </source>
</evidence>
<dbReference type="PANTHER" id="PTHR48020:SF12">
    <property type="entry name" value="PROTON MYO-INOSITOL COTRANSPORTER"/>
    <property type="match status" value="1"/>
</dbReference>
<keyword evidence="3 9" id="KW-0813">Transport</keyword>
<dbReference type="InterPro" id="IPR036259">
    <property type="entry name" value="MFS_trans_sf"/>
</dbReference>
<dbReference type="InterPro" id="IPR005829">
    <property type="entry name" value="Sugar_transporter_CS"/>
</dbReference>
<dbReference type="AlphaFoldDB" id="A0A1G9PWB8"/>
<evidence type="ECO:0000256" key="7">
    <source>
        <dbReference type="ARBA" id="ARBA00022989"/>
    </source>
</evidence>
<keyword evidence="14" id="KW-1185">Reference proteome</keyword>
<evidence type="ECO:0000256" key="11">
    <source>
        <dbReference type="SAM" id="Phobius"/>
    </source>
</evidence>
<evidence type="ECO:0000256" key="1">
    <source>
        <dbReference type="ARBA" id="ARBA00004651"/>
    </source>
</evidence>
<feature type="transmembrane region" description="Helical" evidence="11">
    <location>
        <begin position="99"/>
        <end position="120"/>
    </location>
</feature>
<feature type="transmembrane region" description="Helical" evidence="11">
    <location>
        <begin position="311"/>
        <end position="334"/>
    </location>
</feature>
<dbReference type="Proteomes" id="UP000198680">
    <property type="component" value="Unassembled WGS sequence"/>
</dbReference>
<feature type="transmembrane region" description="Helical" evidence="11">
    <location>
        <begin position="406"/>
        <end position="428"/>
    </location>
</feature>
<feature type="transmembrane region" description="Helical" evidence="11">
    <location>
        <begin position="346"/>
        <end position="369"/>
    </location>
</feature>
<dbReference type="STRING" id="1137991.SAMN05660642_01395"/>
<feature type="transmembrane region" description="Helical" evidence="11">
    <location>
        <begin position="283"/>
        <end position="304"/>
    </location>
</feature>
<dbReference type="RefSeq" id="WP_091215598.1">
    <property type="nucleotide sequence ID" value="NZ_FNHE01000003.1"/>
</dbReference>
<evidence type="ECO:0000256" key="9">
    <source>
        <dbReference type="RuleBase" id="RU003346"/>
    </source>
</evidence>
<feature type="coiled-coil region" evidence="10">
    <location>
        <begin position="205"/>
        <end position="232"/>
    </location>
</feature>
<evidence type="ECO:0000256" key="5">
    <source>
        <dbReference type="ARBA" id="ARBA00022597"/>
    </source>
</evidence>
<dbReference type="InterPro" id="IPR003663">
    <property type="entry name" value="Sugar/inositol_transpt"/>
</dbReference>
<organism evidence="13 14">
    <name type="scientific">Geodermatophilus siccatus</name>
    <dbReference type="NCBI Taxonomy" id="1137991"/>
    <lineage>
        <taxon>Bacteria</taxon>
        <taxon>Bacillati</taxon>
        <taxon>Actinomycetota</taxon>
        <taxon>Actinomycetes</taxon>
        <taxon>Geodermatophilales</taxon>
        <taxon>Geodermatophilaceae</taxon>
        <taxon>Geodermatophilus</taxon>
    </lineage>
</organism>
<dbReference type="PROSITE" id="PS00217">
    <property type="entry name" value="SUGAR_TRANSPORT_2"/>
    <property type="match status" value="1"/>
</dbReference>
<dbReference type="Pfam" id="PF00083">
    <property type="entry name" value="Sugar_tr"/>
    <property type="match status" value="1"/>
</dbReference>
<evidence type="ECO:0000256" key="8">
    <source>
        <dbReference type="ARBA" id="ARBA00023136"/>
    </source>
</evidence>
<dbReference type="GO" id="GO:0005886">
    <property type="term" value="C:plasma membrane"/>
    <property type="evidence" value="ECO:0007669"/>
    <property type="project" value="UniProtKB-SubCell"/>
</dbReference>
<dbReference type="Gene3D" id="1.20.1250.20">
    <property type="entry name" value="MFS general substrate transporter like domains"/>
    <property type="match status" value="1"/>
</dbReference>
<keyword evidence="4" id="KW-1003">Cell membrane</keyword>
<name>A0A1G9PWB8_9ACTN</name>
<dbReference type="SUPFAM" id="SSF103473">
    <property type="entry name" value="MFS general substrate transporter"/>
    <property type="match status" value="1"/>
</dbReference>
<dbReference type="NCBIfam" id="TIGR00879">
    <property type="entry name" value="SP"/>
    <property type="match status" value="1"/>
</dbReference>
<feature type="transmembrane region" description="Helical" evidence="11">
    <location>
        <begin position="166"/>
        <end position="184"/>
    </location>
</feature>
<evidence type="ECO:0000259" key="12">
    <source>
        <dbReference type="PROSITE" id="PS50850"/>
    </source>
</evidence>
<dbReference type="InterPro" id="IPR005828">
    <property type="entry name" value="MFS_sugar_transport-like"/>
</dbReference>
<feature type="transmembrane region" description="Helical" evidence="11">
    <location>
        <begin position="132"/>
        <end position="154"/>
    </location>
</feature>
<dbReference type="PROSITE" id="PS50850">
    <property type="entry name" value="MFS"/>
    <property type="match status" value="1"/>
</dbReference>
<keyword evidence="6 11" id="KW-0812">Transmembrane</keyword>
<dbReference type="PROSITE" id="PS00216">
    <property type="entry name" value="SUGAR_TRANSPORT_1"/>
    <property type="match status" value="2"/>
</dbReference>
<reference evidence="14" key="1">
    <citation type="submission" date="2016-10" db="EMBL/GenBank/DDBJ databases">
        <authorList>
            <person name="Varghese N."/>
            <person name="Submissions S."/>
        </authorList>
    </citation>
    <scope>NUCLEOTIDE SEQUENCE [LARGE SCALE GENOMIC DNA]</scope>
    <source>
        <strain evidence="14">DSM 45419</strain>
    </source>
</reference>
<dbReference type="PANTHER" id="PTHR48020">
    <property type="entry name" value="PROTON MYO-INOSITOL COTRANSPORTER"/>
    <property type="match status" value="1"/>
</dbReference>
<keyword evidence="7 11" id="KW-1133">Transmembrane helix</keyword>
<dbReference type="InterPro" id="IPR050814">
    <property type="entry name" value="Myo-inositol_Transporter"/>
</dbReference>
<keyword evidence="8 11" id="KW-0472">Membrane</keyword>
<dbReference type="OrthoDB" id="4008739at2"/>
<keyword evidence="10" id="KW-0175">Coiled coil</keyword>
<feature type="transmembrane region" description="Helical" evidence="11">
    <location>
        <begin position="43"/>
        <end position="62"/>
    </location>
</feature>
<sequence length="465" mass="49921">MNPLVVRSAIVAALGGLLFGFETAVISGTTEDLERVYDIGGFWLGFTVATALLGTIVGALIAGKPADRYGRKKVLFGIGVLFVVGALGTGLVTNLWLFMFFRFVGGIGVGVASVVAPIYTAEVAPPKYRGRLVGLVQFNIVLGILLAYLSNYILASTLPGDIAWRWMFMVMALPAAVFFLLLFTTPETPRWLYMVGRRGEAVETIHRLTNSRDEAEFEIREIEQTLANDAEAARAPFFVRQNRKVILLAVAIAAFNQLSGINAILYYANDIFRMAGAGDNSAALQSVVVGVVNLVTTMAALTVIDKIGRRRLMLIGSIGYLVSLGALAVVFTVYDGQFTGASSVMVLAALVVFIAAHAFGQGSVIWVFISEIFPNRIRARGQSLGSLTHWVFAAVVSWTFPGIAAALGGGAAFALFFVCMVGQLVWVLKVMPETKNVPLEEMEQNLGIQLSAEDVAAARSGPRGH</sequence>
<feature type="domain" description="Major facilitator superfamily (MFS) profile" evidence="12">
    <location>
        <begin position="8"/>
        <end position="435"/>
    </location>
</feature>
<feature type="transmembrane region" description="Helical" evidence="11">
    <location>
        <begin position="74"/>
        <end position="93"/>
    </location>
</feature>
<dbReference type="FunFam" id="1.20.1250.20:FF:000218">
    <property type="entry name" value="facilitated trehalose transporter Tret1"/>
    <property type="match status" value="1"/>
</dbReference>
<feature type="transmembrane region" description="Helical" evidence="11">
    <location>
        <begin position="245"/>
        <end position="268"/>
    </location>
</feature>
<comment type="subcellular location">
    <subcellularLocation>
        <location evidence="1">Cell membrane</location>
        <topology evidence="1">Multi-pass membrane protein</topology>
    </subcellularLocation>
</comment>
<dbReference type="PRINTS" id="PR00171">
    <property type="entry name" value="SUGRTRNSPORT"/>
</dbReference>
<evidence type="ECO:0000256" key="4">
    <source>
        <dbReference type="ARBA" id="ARBA00022475"/>
    </source>
</evidence>
<comment type="similarity">
    <text evidence="2 9">Belongs to the major facilitator superfamily. Sugar transporter (TC 2.A.1.1) family.</text>
</comment>
<dbReference type="GO" id="GO:0022857">
    <property type="term" value="F:transmembrane transporter activity"/>
    <property type="evidence" value="ECO:0007669"/>
    <property type="project" value="InterPro"/>
</dbReference>
<dbReference type="EMBL" id="FNHE01000003">
    <property type="protein sequence ID" value="SDM03068.1"/>
    <property type="molecule type" value="Genomic_DNA"/>
</dbReference>
<evidence type="ECO:0000256" key="3">
    <source>
        <dbReference type="ARBA" id="ARBA00022448"/>
    </source>
</evidence>
<accession>A0A1G9PWB8</accession>
<evidence type="ECO:0000256" key="10">
    <source>
        <dbReference type="SAM" id="Coils"/>
    </source>
</evidence>